<protein>
    <submittedName>
        <fullName evidence="3">Transposon Tn7 transposition protein tnsD</fullName>
    </submittedName>
</protein>
<feature type="domain" description="Transposon Tn7 transposition protein TnsD C-terminal" evidence="2">
    <location>
        <begin position="302"/>
        <end position="445"/>
    </location>
</feature>
<dbReference type="PATRIC" id="fig|1307761.3.peg.2652"/>
<reference evidence="3 4" key="1">
    <citation type="journal article" date="2015" name="Stand. Genomic Sci.">
        <title>Complete genome sequence and description of Salinispira pacifica gen. nov., sp. nov., a novel spirochaete isolated form a hypersaline microbial mat.</title>
        <authorList>
            <person name="Ben Hania W."/>
            <person name="Joseph M."/>
            <person name="Schumann P."/>
            <person name="Bunk B."/>
            <person name="Fiebig A."/>
            <person name="Sproer C."/>
            <person name="Klenk H.P."/>
            <person name="Fardeau M.L."/>
            <person name="Spring S."/>
        </authorList>
    </citation>
    <scope>NUCLEOTIDE SEQUENCE [LARGE SCALE GENOMIC DNA]</scope>
    <source>
        <strain evidence="3 4">L21-RPul-D2</strain>
    </source>
</reference>
<sequence length="512" mass="60347">MLNFPLPYRDELLYSVIARAGVRQGIQSPKQLLDEVFGSRMVIATIDLPSHLDQVANWLTESYTVERLIYENTLFPLYAPFVPEENRRRCLNWMKKSSYGSAHLALGVAASVVKTSKYVRYCPACMREQFNIHGEYYWIREWQVPGINFCTKHGQLINTQISRPQAARHRFIAASPALCPSFYQKKIDPLLLAVNEQVRILLGLPELSSPSFSQWTEYYHTLAYSLGYRRGSRQIDHEGIYGKINECWSRSFLQDNNLLIDDFDNSDTSWMRAIFRKHRKSFSFLQHIVVHQALLGEDWNIKEVLHRVQRIPVISYQRTTCETDSLIHTLSTDQTTWLSLLENLSPKQARMYDKALYARLYRADHKWLITVNSDKRFDRSSGNRSRVDWPARDQKYYIELMDAYKFVSENRFSPRRSKRFLLKQSDSPSTLEKNLNRLPLVRNFIENHAEDVSAYQIRRIENAYDSLLSEYTKPPRWRLMRKAGLSDERLTDMARLYLDRLLLEDYEIKRHS</sequence>
<dbReference type="Pfam" id="PF15978">
    <property type="entry name" value="TnsD"/>
    <property type="match status" value="2"/>
</dbReference>
<accession>V5WKE9</accession>
<dbReference type="AlphaFoldDB" id="V5WKE9"/>
<dbReference type="STRING" id="1307761.L21SP2_2662"/>
<dbReference type="Pfam" id="PF06527">
    <property type="entry name" value="TniQ"/>
    <property type="match status" value="1"/>
</dbReference>
<feature type="domain" description="Transposon Tn7 transposition protein TnsD C-terminal" evidence="2">
    <location>
        <begin position="196"/>
        <end position="296"/>
    </location>
</feature>
<gene>
    <name evidence="3" type="ORF">L21SP2_2662</name>
</gene>
<feature type="domain" description="TniQ" evidence="1">
    <location>
        <begin position="4"/>
        <end position="155"/>
    </location>
</feature>
<name>V5WKE9_9SPIO</name>
<dbReference type="OrthoDB" id="470139at2"/>
<dbReference type="KEGG" id="slr:L21SP2_2662"/>
<dbReference type="eggNOG" id="COG3677">
    <property type="taxonomic scope" value="Bacteria"/>
</dbReference>
<evidence type="ECO:0000313" key="4">
    <source>
        <dbReference type="Proteomes" id="UP000018680"/>
    </source>
</evidence>
<evidence type="ECO:0000259" key="2">
    <source>
        <dbReference type="Pfam" id="PF15978"/>
    </source>
</evidence>
<organism evidence="3 4">
    <name type="scientific">Salinispira pacifica</name>
    <dbReference type="NCBI Taxonomy" id="1307761"/>
    <lineage>
        <taxon>Bacteria</taxon>
        <taxon>Pseudomonadati</taxon>
        <taxon>Spirochaetota</taxon>
        <taxon>Spirochaetia</taxon>
        <taxon>Spirochaetales</taxon>
        <taxon>Spirochaetaceae</taxon>
        <taxon>Salinispira</taxon>
    </lineage>
</organism>
<keyword evidence="4" id="KW-1185">Reference proteome</keyword>
<dbReference type="RefSeq" id="WP_024268914.1">
    <property type="nucleotide sequence ID" value="NC_023035.1"/>
</dbReference>
<evidence type="ECO:0000259" key="1">
    <source>
        <dbReference type="Pfam" id="PF06527"/>
    </source>
</evidence>
<dbReference type="InterPro" id="IPR009492">
    <property type="entry name" value="TniQ"/>
</dbReference>
<evidence type="ECO:0000313" key="3">
    <source>
        <dbReference type="EMBL" id="AHC16014.1"/>
    </source>
</evidence>
<dbReference type="Proteomes" id="UP000018680">
    <property type="component" value="Chromosome"/>
</dbReference>
<dbReference type="EMBL" id="CP006939">
    <property type="protein sequence ID" value="AHC16014.1"/>
    <property type="molecule type" value="Genomic_DNA"/>
</dbReference>
<dbReference type="HOGENOM" id="CLU_033785_1_0_12"/>
<proteinExistence type="predicted"/>
<dbReference type="InterPro" id="IPR032750">
    <property type="entry name" value="TnsD_C"/>
</dbReference>